<sequence length="396" mass="44387">MIKGRVRRLFKTLHLSIALVFGVIFVLLGLTGTVIAWLPELDRALNPELLVASQPESGDESTLPFRVTPQRVQQIIDTLSQQPSYGKPSQLTLPETADDVYVVSYKIPTEKGTSDLFRSDVTRQVMIDPKTDEIKGERLWGQAGLSKTQLMPTIFYLHRYLLLGITGKTISGITACAFLIMAITGLILWFPRAEFSALCAAFRIHYAGSMARLQVSAHRVLGFFAAPVLIVLAFSGLYFNQPDWTLPVVKRVMTVSKNDKVTNYPVSKEAAMLTVAEAMQYAQDRYPTARLSRIVLPKKSSDPYEIRARQPTEIQENDGATRIKIDAYSGQILQVRDPLRGTSGDVFLSWMFPLHSGEAFGLLGRVFISLFGLMPLFFAVTGWLMWHRKRKPSRSL</sequence>
<evidence type="ECO:0000259" key="2">
    <source>
        <dbReference type="Pfam" id="PF03413"/>
    </source>
</evidence>
<keyword evidence="1" id="KW-0812">Transmembrane</keyword>
<feature type="transmembrane region" description="Helical" evidence="1">
    <location>
        <begin position="170"/>
        <end position="190"/>
    </location>
</feature>
<protein>
    <submittedName>
        <fullName evidence="3">PepSY domain-containing protein</fullName>
    </submittedName>
</protein>
<dbReference type="AlphaFoldDB" id="A0A345PA24"/>
<dbReference type="EMBL" id="CP031222">
    <property type="protein sequence ID" value="AXI04133.1"/>
    <property type="molecule type" value="Genomic_DNA"/>
</dbReference>
<keyword evidence="1" id="KW-1133">Transmembrane helix</keyword>
<reference evidence="3 4" key="1">
    <citation type="submission" date="2018-07" db="EMBL/GenBank/DDBJ databases">
        <title>Genome sequencing of Moraxellaceae gen. HYN0046.</title>
        <authorList>
            <person name="Kim M."/>
            <person name="Yi H."/>
        </authorList>
    </citation>
    <scope>NUCLEOTIDE SEQUENCE [LARGE SCALE GENOMIC DNA]</scope>
    <source>
        <strain evidence="3 4">HYN0046</strain>
    </source>
</reference>
<dbReference type="RefSeq" id="WP_114900241.1">
    <property type="nucleotide sequence ID" value="NZ_CP031222.1"/>
</dbReference>
<dbReference type="InterPro" id="IPR025711">
    <property type="entry name" value="PepSY"/>
</dbReference>
<dbReference type="Proteomes" id="UP000253940">
    <property type="component" value="Chromosome"/>
</dbReference>
<evidence type="ECO:0000313" key="3">
    <source>
        <dbReference type="EMBL" id="AXI04133.1"/>
    </source>
</evidence>
<dbReference type="PANTHER" id="PTHR34219">
    <property type="entry name" value="IRON-REGULATED INNER MEMBRANE PROTEIN-RELATED"/>
    <property type="match status" value="1"/>
</dbReference>
<dbReference type="Pfam" id="PF03413">
    <property type="entry name" value="PepSY"/>
    <property type="match status" value="1"/>
</dbReference>
<dbReference type="InterPro" id="IPR005625">
    <property type="entry name" value="PepSY-ass_TM"/>
</dbReference>
<feature type="transmembrane region" description="Helical" evidence="1">
    <location>
        <begin position="362"/>
        <end position="386"/>
    </location>
</feature>
<name>A0A345PA24_9GAMM</name>
<evidence type="ECO:0000256" key="1">
    <source>
        <dbReference type="SAM" id="Phobius"/>
    </source>
</evidence>
<feature type="transmembrane region" description="Helical" evidence="1">
    <location>
        <begin position="220"/>
        <end position="239"/>
    </location>
</feature>
<evidence type="ECO:0000313" key="4">
    <source>
        <dbReference type="Proteomes" id="UP000253940"/>
    </source>
</evidence>
<keyword evidence="4" id="KW-1185">Reference proteome</keyword>
<organism evidence="3 4">
    <name type="scientific">Aquirhabdus parva</name>
    <dbReference type="NCBI Taxonomy" id="2283318"/>
    <lineage>
        <taxon>Bacteria</taxon>
        <taxon>Pseudomonadati</taxon>
        <taxon>Pseudomonadota</taxon>
        <taxon>Gammaproteobacteria</taxon>
        <taxon>Moraxellales</taxon>
        <taxon>Moraxellaceae</taxon>
        <taxon>Aquirhabdus</taxon>
    </lineage>
</organism>
<dbReference type="Pfam" id="PF03929">
    <property type="entry name" value="PepSY_TM"/>
    <property type="match status" value="1"/>
</dbReference>
<feature type="domain" description="PepSY" evidence="2">
    <location>
        <begin position="273"/>
        <end position="333"/>
    </location>
</feature>
<dbReference type="PANTHER" id="PTHR34219:SF3">
    <property type="entry name" value="BLL7967 PROTEIN"/>
    <property type="match status" value="1"/>
</dbReference>
<proteinExistence type="predicted"/>
<accession>A0A345PA24</accession>
<dbReference type="OrthoDB" id="9816402at2"/>
<gene>
    <name evidence="3" type="ORF">HYN46_15575</name>
</gene>
<dbReference type="KEGG" id="mbah:HYN46_15575"/>
<keyword evidence="1" id="KW-0472">Membrane</keyword>
<feature type="transmembrane region" description="Helical" evidence="1">
    <location>
        <begin position="12"/>
        <end position="38"/>
    </location>
</feature>